<reference evidence="2 3" key="1">
    <citation type="submission" date="2018-10" db="EMBL/GenBank/DDBJ databases">
        <title>Pseudomonas zhaodongensis NEAU-ST5-21(T) genome.</title>
        <authorList>
            <person name="Peng J."/>
            <person name="Liu Z.-P."/>
        </authorList>
    </citation>
    <scope>NUCLEOTIDE SEQUENCE [LARGE SCALE GENOMIC DNA]</scope>
    <source>
        <strain evidence="2 3">NEAU-ST5-21</strain>
    </source>
</reference>
<organism evidence="2 3">
    <name type="scientific">Stutzerimonas zhaodongensis</name>
    <dbReference type="NCBI Taxonomy" id="1176257"/>
    <lineage>
        <taxon>Bacteria</taxon>
        <taxon>Pseudomonadati</taxon>
        <taxon>Pseudomonadota</taxon>
        <taxon>Gammaproteobacteria</taxon>
        <taxon>Pseudomonadales</taxon>
        <taxon>Pseudomonadaceae</taxon>
        <taxon>Stutzerimonas</taxon>
    </lineage>
</organism>
<dbReference type="RefSeq" id="WP_122163905.1">
    <property type="nucleotide sequence ID" value="NZ_JAMOIB010000001.1"/>
</dbReference>
<protein>
    <submittedName>
        <fullName evidence="2">Uncharacterized protein</fullName>
    </submittedName>
</protein>
<dbReference type="Proteomes" id="UP000269774">
    <property type="component" value="Unassembled WGS sequence"/>
</dbReference>
<dbReference type="AlphaFoldDB" id="A0A3M2HSD1"/>
<feature type="region of interest" description="Disordered" evidence="1">
    <location>
        <begin position="1"/>
        <end position="26"/>
    </location>
</feature>
<name>A0A3M2HSD1_9GAMM</name>
<evidence type="ECO:0000313" key="3">
    <source>
        <dbReference type="Proteomes" id="UP000269774"/>
    </source>
</evidence>
<proteinExistence type="predicted"/>
<keyword evidence="3" id="KW-1185">Reference proteome</keyword>
<accession>A0A3M2HSD1</accession>
<evidence type="ECO:0000256" key="1">
    <source>
        <dbReference type="SAM" id="MobiDB-lite"/>
    </source>
</evidence>
<sequence length="106" mass="12080">MTKAVKPDAEQPYFETPAHIPSGSDHQIPHSHRLVYRDHDVIVHLTGYEYETFGETLWAVGAEVVKDLEIVVPVEVDQEQHYRSYDEARDRGIELGKHLVDALQGC</sequence>
<evidence type="ECO:0000313" key="2">
    <source>
        <dbReference type="EMBL" id="RMH91948.1"/>
    </source>
</evidence>
<dbReference type="OrthoDB" id="6888842at2"/>
<comment type="caution">
    <text evidence="2">The sequence shown here is derived from an EMBL/GenBank/DDBJ whole genome shotgun (WGS) entry which is preliminary data.</text>
</comment>
<gene>
    <name evidence="2" type="ORF">EA797_04230</name>
</gene>
<dbReference type="EMBL" id="RFFM01000001">
    <property type="protein sequence ID" value="RMH91948.1"/>
    <property type="molecule type" value="Genomic_DNA"/>
</dbReference>